<accession>A0ACC2GS87</accession>
<keyword evidence="2" id="KW-1185">Reference proteome</keyword>
<protein>
    <submittedName>
        <fullName evidence="1">Uncharacterized protein</fullName>
    </submittedName>
</protein>
<comment type="caution">
    <text evidence="1">The sequence shown here is derived from an EMBL/GenBank/DDBJ whole genome shotgun (WGS) entry which is preliminary data.</text>
</comment>
<reference evidence="1" key="1">
    <citation type="submission" date="2021-05" db="EMBL/GenBank/DDBJ databases">
        <authorList>
            <person name="Pan Q."/>
            <person name="Jouanno E."/>
            <person name="Zahm M."/>
            <person name="Klopp C."/>
            <person name="Cabau C."/>
            <person name="Louis A."/>
            <person name="Berthelot C."/>
            <person name="Parey E."/>
            <person name="Roest Crollius H."/>
            <person name="Montfort J."/>
            <person name="Robinson-Rechavi M."/>
            <person name="Bouchez O."/>
            <person name="Lampietro C."/>
            <person name="Lopez Roques C."/>
            <person name="Donnadieu C."/>
            <person name="Postlethwait J."/>
            <person name="Bobe J."/>
            <person name="Dillon D."/>
            <person name="Chandos A."/>
            <person name="von Hippel F."/>
            <person name="Guiguen Y."/>
        </authorList>
    </citation>
    <scope>NUCLEOTIDE SEQUENCE</scope>
    <source>
        <strain evidence="1">YG-Jan2019</strain>
    </source>
</reference>
<evidence type="ECO:0000313" key="2">
    <source>
        <dbReference type="Proteomes" id="UP001157502"/>
    </source>
</evidence>
<gene>
    <name evidence="1" type="ORF">DPEC_G00107360</name>
</gene>
<evidence type="ECO:0000313" key="1">
    <source>
        <dbReference type="EMBL" id="KAJ8006447.1"/>
    </source>
</evidence>
<sequence>MAALVATERHLWLSLSDMGDREKAFLLDAPLSPEGRFGPAIGSVVERFQEERRQAAGFQKFLPRRSRVAGAVGRGQPRPAPSTAHRAQQRGGRTAGGGPHQGSRELLLVPSAGKGLRWPRRAFSRGPELSNQLFPASALSQGTKSAVPVIPEASLDRLVPLVDVLAEWKNLPNISQWVLRIIESGYAIQFRTHPPRFNGVLPIVVGPEQALVLEQEVQTLLLKGAIERVLLPSRESGWYSRYFVVPKKDWGLRPILDLRLLNQTVGRLSFKMLTLKQIVSQIRSEDWFDTIDLNDAYFHPPTTQEVPEVRFRGRSVPVSGSSVRPSTLSPYVHEMYRRCPGAVATPGHTHLKLHRRLVDSGSFGASSGLTSRCRSGSHQQTGVEAQC</sequence>
<proteinExistence type="predicted"/>
<dbReference type="EMBL" id="CM055736">
    <property type="protein sequence ID" value="KAJ8006447.1"/>
    <property type="molecule type" value="Genomic_DNA"/>
</dbReference>
<organism evidence="1 2">
    <name type="scientific">Dallia pectoralis</name>
    <name type="common">Alaska blackfish</name>
    <dbReference type="NCBI Taxonomy" id="75939"/>
    <lineage>
        <taxon>Eukaryota</taxon>
        <taxon>Metazoa</taxon>
        <taxon>Chordata</taxon>
        <taxon>Craniata</taxon>
        <taxon>Vertebrata</taxon>
        <taxon>Euteleostomi</taxon>
        <taxon>Actinopterygii</taxon>
        <taxon>Neopterygii</taxon>
        <taxon>Teleostei</taxon>
        <taxon>Protacanthopterygii</taxon>
        <taxon>Esociformes</taxon>
        <taxon>Umbridae</taxon>
        <taxon>Dallia</taxon>
    </lineage>
</organism>
<name>A0ACC2GS87_DALPE</name>
<dbReference type="Proteomes" id="UP001157502">
    <property type="component" value="Chromosome 9"/>
</dbReference>